<dbReference type="RefSeq" id="WP_099862353.1">
    <property type="nucleotide sequence ID" value="NZ_PEOG01000037.1"/>
</dbReference>
<dbReference type="GO" id="GO:0003677">
    <property type="term" value="F:DNA binding"/>
    <property type="evidence" value="ECO:0007669"/>
    <property type="project" value="UniProtKB-KW"/>
</dbReference>
<organism evidence="5 6">
    <name type="scientific">Roseateles chitinivorans</name>
    <dbReference type="NCBI Taxonomy" id="2917965"/>
    <lineage>
        <taxon>Bacteria</taxon>
        <taxon>Pseudomonadati</taxon>
        <taxon>Pseudomonadota</taxon>
        <taxon>Betaproteobacteria</taxon>
        <taxon>Burkholderiales</taxon>
        <taxon>Sphaerotilaceae</taxon>
        <taxon>Roseateles</taxon>
    </lineage>
</organism>
<dbReference type="Gene3D" id="1.10.10.10">
    <property type="entry name" value="Winged helix-like DNA-binding domain superfamily/Winged helix DNA-binding domain"/>
    <property type="match status" value="1"/>
</dbReference>
<dbReference type="OrthoDB" id="9151801at2"/>
<keyword evidence="1" id="KW-0805">Transcription regulation</keyword>
<evidence type="ECO:0000256" key="3">
    <source>
        <dbReference type="ARBA" id="ARBA00023163"/>
    </source>
</evidence>
<evidence type="ECO:0000313" key="6">
    <source>
        <dbReference type="Proteomes" id="UP000231501"/>
    </source>
</evidence>
<keyword evidence="2" id="KW-0238">DNA-binding</keyword>
<name>A0A2G9C7T6_9BURK</name>
<dbReference type="SMART" id="SM00419">
    <property type="entry name" value="HTH_CRP"/>
    <property type="match status" value="1"/>
</dbReference>
<comment type="caution">
    <text evidence="5">The sequence shown here is derived from an EMBL/GenBank/DDBJ whole genome shotgun (WGS) entry which is preliminary data.</text>
</comment>
<sequence>MTADLLSDPATCAVRGTPPPAVAGLDPAHNAALMPGPAHPVPWRALLGDVLLDADDWSALASMTRVRRCRAGDLAIRRGDAAVAMVALCEGRVLARGPLGGPRWLDLHTAWLDGRYEEDARVVSASALVMEWPMAAATLWLRSQPPVLAALLRATAAQLREAQEALRGLTTKDATARVAAWLLAQAGGSAEVRLAERKRDVAARLSISPETLSRSLRHLADRGVLAVQGYRIGLLDPVALLALARCRRAA</sequence>
<dbReference type="Proteomes" id="UP000231501">
    <property type="component" value="Unassembled WGS sequence"/>
</dbReference>
<gene>
    <name evidence="5" type="ORF">CS062_14590</name>
</gene>
<dbReference type="AlphaFoldDB" id="A0A2G9C7T6"/>
<feature type="domain" description="HTH crp-type" evidence="4">
    <location>
        <begin position="172"/>
        <end position="238"/>
    </location>
</feature>
<dbReference type="InterPro" id="IPR012318">
    <property type="entry name" value="HTH_CRP"/>
</dbReference>
<dbReference type="EMBL" id="PEOG01000037">
    <property type="protein sequence ID" value="PIM52476.1"/>
    <property type="molecule type" value="Genomic_DNA"/>
</dbReference>
<evidence type="ECO:0000313" key="5">
    <source>
        <dbReference type="EMBL" id="PIM52476.1"/>
    </source>
</evidence>
<dbReference type="SUPFAM" id="SSF51206">
    <property type="entry name" value="cAMP-binding domain-like"/>
    <property type="match status" value="1"/>
</dbReference>
<accession>A0A2G9C7T6</accession>
<reference evidence="5 6" key="1">
    <citation type="submission" date="2017-11" db="EMBL/GenBank/DDBJ databases">
        <title>Draft genome sequence of Mitsuaria sp. HWN-4.</title>
        <authorList>
            <person name="Gundlapally S.R."/>
        </authorList>
    </citation>
    <scope>NUCLEOTIDE SEQUENCE [LARGE SCALE GENOMIC DNA]</scope>
    <source>
        <strain evidence="5 6">HWN-4</strain>
    </source>
</reference>
<evidence type="ECO:0000256" key="2">
    <source>
        <dbReference type="ARBA" id="ARBA00023125"/>
    </source>
</evidence>
<proteinExistence type="predicted"/>
<dbReference type="InterPro" id="IPR036390">
    <property type="entry name" value="WH_DNA-bd_sf"/>
</dbReference>
<dbReference type="SUPFAM" id="SSF46785">
    <property type="entry name" value="Winged helix' DNA-binding domain"/>
    <property type="match status" value="1"/>
</dbReference>
<dbReference type="InterPro" id="IPR036388">
    <property type="entry name" value="WH-like_DNA-bd_sf"/>
</dbReference>
<keyword evidence="3" id="KW-0804">Transcription</keyword>
<dbReference type="InterPro" id="IPR018490">
    <property type="entry name" value="cNMP-bd_dom_sf"/>
</dbReference>
<dbReference type="PROSITE" id="PS51063">
    <property type="entry name" value="HTH_CRP_2"/>
    <property type="match status" value="1"/>
</dbReference>
<protein>
    <recommendedName>
        <fullName evidence="4">HTH crp-type domain-containing protein</fullName>
    </recommendedName>
</protein>
<evidence type="ECO:0000259" key="4">
    <source>
        <dbReference type="PROSITE" id="PS51063"/>
    </source>
</evidence>
<evidence type="ECO:0000256" key="1">
    <source>
        <dbReference type="ARBA" id="ARBA00023015"/>
    </source>
</evidence>
<dbReference type="Pfam" id="PF13545">
    <property type="entry name" value="HTH_Crp_2"/>
    <property type="match status" value="1"/>
</dbReference>
<dbReference type="GO" id="GO:0006355">
    <property type="term" value="P:regulation of DNA-templated transcription"/>
    <property type="evidence" value="ECO:0007669"/>
    <property type="project" value="InterPro"/>
</dbReference>
<keyword evidence="6" id="KW-1185">Reference proteome</keyword>